<evidence type="ECO:0000313" key="3">
    <source>
        <dbReference type="EMBL" id="OAB81732.1"/>
    </source>
</evidence>
<dbReference type="EMBL" id="LRXL01000002">
    <property type="protein sequence ID" value="OAB81732.1"/>
    <property type="molecule type" value="Genomic_DNA"/>
</dbReference>
<dbReference type="OrthoDB" id="1186348at2"/>
<keyword evidence="2" id="KW-0808">Transferase</keyword>
<sequence>MTSIPIHDTAFIIAYYRSQHEDISLDPYAKLWLRPSLTSFASDFSLHVSVYDELLHCFRNRYFLESLTQLTSEGDWLFINIGAGFSMYPYLLSDRVTTLEIDLPEIVSFKKEAIKKFTSEGFLPHRNVSHSAVDITNKRELEELTNTIKTNYIGLQTVVLIEGVFFFLNRNVIDDLLRYIADFQKAGDVTMCVSFEDSSTSQEVFERLKNYFIEHLNSKNNPFTTLPNTYYTSLSKYVLKKSSSSFQVGKEIKSLPPTLRESDVLNEFFYTLHRC</sequence>
<gene>
    <name evidence="3" type="ORF">ULVI_00685</name>
</gene>
<dbReference type="Gene3D" id="3.40.50.150">
    <property type="entry name" value="Vaccinia Virus protein VP39"/>
    <property type="match status" value="1"/>
</dbReference>
<proteinExistence type="predicted"/>
<dbReference type="InterPro" id="IPR029063">
    <property type="entry name" value="SAM-dependent_MTases_sf"/>
</dbReference>
<dbReference type="GO" id="GO:0008168">
    <property type="term" value="F:methyltransferase activity"/>
    <property type="evidence" value="ECO:0007669"/>
    <property type="project" value="UniProtKB-KW"/>
</dbReference>
<name>A0A167KCN6_9FLAO</name>
<dbReference type="GO" id="GO:0032259">
    <property type="term" value="P:methylation"/>
    <property type="evidence" value="ECO:0007669"/>
    <property type="project" value="UniProtKB-KW"/>
</dbReference>
<evidence type="ECO:0000313" key="4">
    <source>
        <dbReference type="Proteomes" id="UP000077013"/>
    </source>
</evidence>
<dbReference type="InterPro" id="IPR007213">
    <property type="entry name" value="Ppm1/Ppm2/Tcmp"/>
</dbReference>
<dbReference type="SUPFAM" id="SSF53335">
    <property type="entry name" value="S-adenosyl-L-methionine-dependent methyltransferases"/>
    <property type="match status" value="1"/>
</dbReference>
<accession>A0A167KCN6</accession>
<dbReference type="Pfam" id="PF04072">
    <property type="entry name" value="LCM"/>
    <property type="match status" value="1"/>
</dbReference>
<reference evidence="3 4" key="1">
    <citation type="submission" date="2016-02" db="EMBL/GenBank/DDBJ databases">
        <title>Ulvibacter sp. LPB0005, isolated from Thais luteostoma.</title>
        <authorList>
            <person name="Shin S.-K."/>
            <person name="Yi H."/>
        </authorList>
    </citation>
    <scope>NUCLEOTIDE SEQUENCE [LARGE SCALE GENOMIC DNA]</scope>
    <source>
        <strain evidence="3 4">LPB0005</strain>
    </source>
</reference>
<comment type="caution">
    <text evidence="3">The sequence shown here is derived from an EMBL/GenBank/DDBJ whole genome shotgun (WGS) entry which is preliminary data.</text>
</comment>
<dbReference type="Proteomes" id="UP000077013">
    <property type="component" value="Unassembled WGS sequence"/>
</dbReference>
<dbReference type="RefSeq" id="WP_068588390.1">
    <property type="nucleotide sequence ID" value="NZ_LRXL01000002.1"/>
</dbReference>
<organism evidence="3 4">
    <name type="scientific">Cochleicola gelatinilyticus</name>
    <dbReference type="NCBI Taxonomy" id="1763537"/>
    <lineage>
        <taxon>Bacteria</taxon>
        <taxon>Pseudomonadati</taxon>
        <taxon>Bacteroidota</taxon>
        <taxon>Flavobacteriia</taxon>
        <taxon>Flavobacteriales</taxon>
        <taxon>Flavobacteriaceae</taxon>
        <taxon>Cochleicola</taxon>
    </lineage>
</organism>
<keyword evidence="4" id="KW-1185">Reference proteome</keyword>
<evidence type="ECO:0008006" key="5">
    <source>
        <dbReference type="Google" id="ProtNLM"/>
    </source>
</evidence>
<dbReference type="AlphaFoldDB" id="A0A167KCN6"/>
<evidence type="ECO:0000256" key="1">
    <source>
        <dbReference type="ARBA" id="ARBA00022603"/>
    </source>
</evidence>
<keyword evidence="1" id="KW-0489">Methyltransferase</keyword>
<dbReference type="STRING" id="1763537.ULVI_00685"/>
<evidence type="ECO:0000256" key="2">
    <source>
        <dbReference type="ARBA" id="ARBA00022679"/>
    </source>
</evidence>
<protein>
    <recommendedName>
        <fullName evidence="5">Adenosine deaminase</fullName>
    </recommendedName>
</protein>